<dbReference type="InterPro" id="IPR023885">
    <property type="entry name" value="4Fe4S-binding_SPASM_dom"/>
</dbReference>
<sequence length="375" mass="43616">MPPIHVLIKPSSGNCNLRCEYCFYYDTMAKREQPSYGFMTEQTLEAVIREVLAFAEGECTIAYQGGEPTLRGLDFFKKSIELQKKHNVNKVRINNALQTNGYSIDREWAEFFTEHKFLIGVSIDGVPKVHDRYRKNAKGEGSFHQVIKTVDLFRSTGVEFNILSVVNGKSARQIERNYQFFKKNGLDYLQFIACLDPLGEEPGKREYSLTPEAYGHFLISLFDLWYEDLKRGEQPYIRQFENYIAMLLGHAPESCDMRGVCGNQYVVEADGSVYPCDFYVLDDKRLGNFNDNTVVEIDEARKKIRFVEESMEHSETCRQCRYYALCRGGCRRNRQPQEPHEQYFCESFRMFFDACLPRMLEIADRIKQGSRGQNE</sequence>
<gene>
    <name evidence="8" type="ORF">SAMN05421730_101732</name>
</gene>
<dbReference type="SFLD" id="SFLDG01386">
    <property type="entry name" value="main_SPASM_domain-containing"/>
    <property type="match status" value="1"/>
</dbReference>
<dbReference type="PANTHER" id="PTHR43273">
    <property type="entry name" value="ANAEROBIC SULFATASE-MATURATING ENZYME HOMOLOG ASLB-RELATED"/>
    <property type="match status" value="1"/>
</dbReference>
<evidence type="ECO:0000256" key="1">
    <source>
        <dbReference type="ARBA" id="ARBA00001966"/>
    </source>
</evidence>
<dbReference type="PANTHER" id="PTHR43273:SF3">
    <property type="entry name" value="ANAEROBIC SULFATASE-MATURATING ENZYME HOMOLOG ASLB-RELATED"/>
    <property type="match status" value="1"/>
</dbReference>
<organism evidence="8 9">
    <name type="scientific">Anaerobium acetethylicum</name>
    <dbReference type="NCBI Taxonomy" id="1619234"/>
    <lineage>
        <taxon>Bacteria</taxon>
        <taxon>Bacillati</taxon>
        <taxon>Bacillota</taxon>
        <taxon>Clostridia</taxon>
        <taxon>Lachnospirales</taxon>
        <taxon>Lachnospiraceae</taxon>
        <taxon>Anaerobium</taxon>
    </lineage>
</organism>
<dbReference type="InterPro" id="IPR007197">
    <property type="entry name" value="rSAM"/>
</dbReference>
<accession>A0A1D3TVJ5</accession>
<dbReference type="PROSITE" id="PS51918">
    <property type="entry name" value="RADICAL_SAM"/>
    <property type="match status" value="1"/>
</dbReference>
<dbReference type="CDD" id="cd01335">
    <property type="entry name" value="Radical_SAM"/>
    <property type="match status" value="1"/>
</dbReference>
<comment type="similarity">
    <text evidence="6">Belongs to the radical SAM superfamily. Anaerobic sulfatase-maturating enzyme family.</text>
</comment>
<dbReference type="STRING" id="1619234.SAMN05421730_101732"/>
<keyword evidence="2" id="KW-0949">S-adenosyl-L-methionine</keyword>
<evidence type="ECO:0000313" key="8">
    <source>
        <dbReference type="EMBL" id="SCP98159.1"/>
    </source>
</evidence>
<dbReference type="AlphaFoldDB" id="A0A1D3TVJ5"/>
<keyword evidence="3" id="KW-0479">Metal-binding</keyword>
<keyword evidence="9" id="KW-1185">Reference proteome</keyword>
<dbReference type="SFLD" id="SFLDS00029">
    <property type="entry name" value="Radical_SAM"/>
    <property type="match status" value="1"/>
</dbReference>
<dbReference type="Pfam" id="PF13186">
    <property type="entry name" value="SPASM"/>
    <property type="match status" value="1"/>
</dbReference>
<proteinExistence type="inferred from homology"/>
<dbReference type="SFLD" id="SFLDG01072">
    <property type="entry name" value="dehydrogenase_like"/>
    <property type="match status" value="1"/>
</dbReference>
<dbReference type="InterPro" id="IPR058240">
    <property type="entry name" value="rSAM_sf"/>
</dbReference>
<feature type="domain" description="Radical SAM core" evidence="7">
    <location>
        <begin position="1"/>
        <end position="227"/>
    </location>
</feature>
<dbReference type="NCBIfam" id="NF010321">
    <property type="entry name" value="PRK13758.1"/>
    <property type="match status" value="1"/>
</dbReference>
<dbReference type="RefSeq" id="WP_091235039.1">
    <property type="nucleotide sequence ID" value="NZ_FMKA01000017.1"/>
</dbReference>
<keyword evidence="5" id="KW-0411">Iron-sulfur</keyword>
<dbReference type="InterPro" id="IPR013785">
    <property type="entry name" value="Aldolase_TIM"/>
</dbReference>
<dbReference type="GO" id="GO:0016491">
    <property type="term" value="F:oxidoreductase activity"/>
    <property type="evidence" value="ECO:0007669"/>
    <property type="project" value="InterPro"/>
</dbReference>
<name>A0A1D3TVJ5_9FIRM</name>
<evidence type="ECO:0000259" key="7">
    <source>
        <dbReference type="PROSITE" id="PS51918"/>
    </source>
</evidence>
<dbReference type="OrthoDB" id="9808591at2"/>
<dbReference type="NCBIfam" id="TIGR03942">
    <property type="entry name" value="sulfatase_rSAM"/>
    <property type="match status" value="1"/>
</dbReference>
<evidence type="ECO:0000256" key="5">
    <source>
        <dbReference type="ARBA" id="ARBA00023014"/>
    </source>
</evidence>
<dbReference type="InterPro" id="IPR023867">
    <property type="entry name" value="Sulphatase_maturase_rSAM"/>
</dbReference>
<dbReference type="Pfam" id="PF04055">
    <property type="entry name" value="Radical_SAM"/>
    <property type="match status" value="1"/>
</dbReference>
<dbReference type="Gene3D" id="3.20.20.70">
    <property type="entry name" value="Aldolase class I"/>
    <property type="match status" value="1"/>
</dbReference>
<dbReference type="SFLD" id="SFLDF00289">
    <property type="entry name" value="anaerobic_Cys-type_sulfatase-m"/>
    <property type="match status" value="1"/>
</dbReference>
<dbReference type="EMBL" id="FMKA01000017">
    <property type="protein sequence ID" value="SCP98159.1"/>
    <property type="molecule type" value="Genomic_DNA"/>
</dbReference>
<keyword evidence="4" id="KW-0408">Iron</keyword>
<dbReference type="Proteomes" id="UP000199315">
    <property type="component" value="Unassembled WGS sequence"/>
</dbReference>
<dbReference type="InterPro" id="IPR034485">
    <property type="entry name" value="Anaerobic_Cys-type_sulfatase-m"/>
</dbReference>
<comment type="cofactor">
    <cofactor evidence="1">
        <name>[4Fe-4S] cluster</name>
        <dbReference type="ChEBI" id="CHEBI:49883"/>
    </cofactor>
</comment>
<evidence type="ECO:0000313" key="9">
    <source>
        <dbReference type="Proteomes" id="UP000199315"/>
    </source>
</evidence>
<evidence type="ECO:0000256" key="4">
    <source>
        <dbReference type="ARBA" id="ARBA00023004"/>
    </source>
</evidence>
<dbReference type="SUPFAM" id="SSF102114">
    <property type="entry name" value="Radical SAM enzymes"/>
    <property type="match status" value="1"/>
</dbReference>
<dbReference type="SFLD" id="SFLDG01067">
    <property type="entry name" value="SPASM/twitch_domain_containing"/>
    <property type="match status" value="1"/>
</dbReference>
<dbReference type="NCBIfam" id="TIGR04085">
    <property type="entry name" value="rSAM_more_4Fe4S"/>
    <property type="match status" value="1"/>
</dbReference>
<evidence type="ECO:0000256" key="3">
    <source>
        <dbReference type="ARBA" id="ARBA00022723"/>
    </source>
</evidence>
<reference evidence="8 9" key="1">
    <citation type="submission" date="2016-09" db="EMBL/GenBank/DDBJ databases">
        <authorList>
            <person name="Capua I."/>
            <person name="De Benedictis P."/>
            <person name="Joannis T."/>
            <person name="Lombin L.H."/>
            <person name="Cattoli G."/>
        </authorList>
    </citation>
    <scope>NUCLEOTIDE SEQUENCE [LARGE SCALE GENOMIC DNA]</scope>
    <source>
        <strain evidence="8 9">GluBS11</strain>
    </source>
</reference>
<evidence type="ECO:0000256" key="6">
    <source>
        <dbReference type="ARBA" id="ARBA00023601"/>
    </source>
</evidence>
<evidence type="ECO:0000256" key="2">
    <source>
        <dbReference type="ARBA" id="ARBA00022691"/>
    </source>
</evidence>
<dbReference type="SFLD" id="SFLDG01384">
    <property type="entry name" value="thioether_bond_formation_requi"/>
    <property type="match status" value="1"/>
</dbReference>
<protein>
    <recommendedName>
        <fullName evidence="7">Radical SAM core domain-containing protein</fullName>
    </recommendedName>
</protein>
<dbReference type="GO" id="GO:0051536">
    <property type="term" value="F:iron-sulfur cluster binding"/>
    <property type="evidence" value="ECO:0007669"/>
    <property type="project" value="UniProtKB-KW"/>
</dbReference>
<dbReference type="GO" id="GO:0046872">
    <property type="term" value="F:metal ion binding"/>
    <property type="evidence" value="ECO:0007669"/>
    <property type="project" value="UniProtKB-KW"/>
</dbReference>